<gene>
    <name evidence="1" type="ORF">ACFQ16_26105</name>
</gene>
<protein>
    <submittedName>
        <fullName evidence="1">Uncharacterized protein</fullName>
    </submittedName>
</protein>
<dbReference type="Gene3D" id="3.20.20.150">
    <property type="entry name" value="Divalent-metal-dependent TIM barrel enzymes"/>
    <property type="match status" value="1"/>
</dbReference>
<comment type="caution">
    <text evidence="1">The sequence shown here is derived from an EMBL/GenBank/DDBJ whole genome shotgun (WGS) entry which is preliminary data.</text>
</comment>
<evidence type="ECO:0000313" key="2">
    <source>
        <dbReference type="Proteomes" id="UP001597018"/>
    </source>
</evidence>
<dbReference type="RefSeq" id="WP_345601284.1">
    <property type="nucleotide sequence ID" value="NZ_BAABLT010000032.1"/>
</dbReference>
<dbReference type="Proteomes" id="UP001597018">
    <property type="component" value="Unassembled WGS sequence"/>
</dbReference>
<dbReference type="EMBL" id="JBHTIW010000030">
    <property type="protein sequence ID" value="MFD0923232.1"/>
    <property type="molecule type" value="Genomic_DNA"/>
</dbReference>
<accession>A0ABW3G3D8</accession>
<evidence type="ECO:0000313" key="1">
    <source>
        <dbReference type="EMBL" id="MFD0923232.1"/>
    </source>
</evidence>
<name>A0ABW3G3D8_9PSEU</name>
<keyword evidence="2" id="KW-1185">Reference proteome</keyword>
<sequence>MHEQVRDLAEAVGSDSFRLLLDTYNPVAAGVDPVRLVSAVPELLADQIHAKDGRGGDPAHVLAAVTRRHRDPCPRAGE</sequence>
<dbReference type="InterPro" id="IPR036237">
    <property type="entry name" value="Xyl_isomerase-like_sf"/>
</dbReference>
<dbReference type="SUPFAM" id="SSF51658">
    <property type="entry name" value="Xylose isomerase-like"/>
    <property type="match status" value="1"/>
</dbReference>
<reference evidence="2" key="1">
    <citation type="journal article" date="2019" name="Int. J. Syst. Evol. Microbiol.">
        <title>The Global Catalogue of Microorganisms (GCM) 10K type strain sequencing project: providing services to taxonomists for standard genome sequencing and annotation.</title>
        <authorList>
            <consortium name="The Broad Institute Genomics Platform"/>
            <consortium name="The Broad Institute Genome Sequencing Center for Infectious Disease"/>
            <person name="Wu L."/>
            <person name="Ma J."/>
        </authorList>
    </citation>
    <scope>NUCLEOTIDE SEQUENCE [LARGE SCALE GENOMIC DNA]</scope>
    <source>
        <strain evidence="2">CCUG 56401</strain>
    </source>
</reference>
<proteinExistence type="predicted"/>
<organism evidence="1 2">
    <name type="scientific">Saccharopolyspora rosea</name>
    <dbReference type="NCBI Taxonomy" id="524884"/>
    <lineage>
        <taxon>Bacteria</taxon>
        <taxon>Bacillati</taxon>
        <taxon>Actinomycetota</taxon>
        <taxon>Actinomycetes</taxon>
        <taxon>Pseudonocardiales</taxon>
        <taxon>Pseudonocardiaceae</taxon>
        <taxon>Saccharopolyspora</taxon>
    </lineage>
</organism>